<evidence type="ECO:0000256" key="1">
    <source>
        <dbReference type="SAM" id="SignalP"/>
    </source>
</evidence>
<dbReference type="Proteomes" id="UP000004263">
    <property type="component" value="Unassembled WGS sequence"/>
</dbReference>
<evidence type="ECO:0008006" key="4">
    <source>
        <dbReference type="Google" id="ProtNLM"/>
    </source>
</evidence>
<proteinExistence type="predicted"/>
<protein>
    <recommendedName>
        <fullName evidence="4">Tetratricopeptide repeat protein</fullName>
    </recommendedName>
</protein>
<comment type="caution">
    <text evidence="2">The sequence shown here is derived from an EMBL/GenBank/DDBJ whole genome shotgun (WGS) entry which is preliminary data.</text>
</comment>
<evidence type="ECO:0000313" key="3">
    <source>
        <dbReference type="Proteomes" id="UP000004263"/>
    </source>
</evidence>
<keyword evidence="1" id="KW-0732">Signal</keyword>
<sequence>MKIISTFLILVFSSSAFSYEIPSIVEEWIEIKASYQAYMVSRNYDKAITQATKLLSIDPSNDEAKFYLLG</sequence>
<dbReference type="EMBL" id="AAQH01000001">
    <property type="protein sequence ID" value="EAT13676.1"/>
    <property type="molecule type" value="Genomic_DNA"/>
</dbReference>
<dbReference type="STRING" id="207949.RED65_09799"/>
<evidence type="ECO:0000313" key="2">
    <source>
        <dbReference type="EMBL" id="EAT13676.1"/>
    </source>
</evidence>
<feature type="chain" id="PRO_5004194899" description="Tetratricopeptide repeat protein" evidence="1">
    <location>
        <begin position="19"/>
        <end position="70"/>
    </location>
</feature>
<reference evidence="2 3" key="1">
    <citation type="submission" date="2006-03" db="EMBL/GenBank/DDBJ databases">
        <authorList>
            <person name="Pinhassi J."/>
            <person name="Pedros-Alio C."/>
            <person name="Ferriera S."/>
            <person name="Johnson J."/>
            <person name="Kravitz S."/>
            <person name="Halpern A."/>
            <person name="Remington K."/>
            <person name="Beeson K."/>
            <person name="Tran B."/>
            <person name="Rogers Y.-H."/>
            <person name="Friedman R."/>
            <person name="Venter J.C."/>
        </authorList>
    </citation>
    <scope>NUCLEOTIDE SEQUENCE [LARGE SCALE GENOMIC DNA]</scope>
    <source>
        <strain evidence="2 3">RED65</strain>
    </source>
</reference>
<name>Q1N6B6_9GAMM</name>
<dbReference type="AlphaFoldDB" id="Q1N6B6"/>
<keyword evidence="3" id="KW-1185">Reference proteome</keyword>
<feature type="signal peptide" evidence="1">
    <location>
        <begin position="1"/>
        <end position="18"/>
    </location>
</feature>
<dbReference type="HOGENOM" id="CLU_2749615_0_0_6"/>
<dbReference type="RefSeq" id="WP_007017097.1">
    <property type="nucleotide sequence ID" value="NZ_CH724113.1"/>
</dbReference>
<gene>
    <name evidence="2" type="ORF">RED65_09799</name>
</gene>
<accession>Q1N6B6</accession>
<organism evidence="2 3">
    <name type="scientific">Bermanella marisrubri</name>
    <dbReference type="NCBI Taxonomy" id="207949"/>
    <lineage>
        <taxon>Bacteria</taxon>
        <taxon>Pseudomonadati</taxon>
        <taxon>Pseudomonadota</taxon>
        <taxon>Gammaproteobacteria</taxon>
        <taxon>Oceanospirillales</taxon>
        <taxon>Oceanospirillaceae</taxon>
        <taxon>Bermanella</taxon>
    </lineage>
</organism>